<dbReference type="PANTHER" id="PTHR30189">
    <property type="entry name" value="LPS-ASSEMBLY PROTEIN"/>
    <property type="match status" value="1"/>
</dbReference>
<dbReference type="EMBL" id="CP029480">
    <property type="protein sequence ID" value="AWV99234.1"/>
    <property type="molecule type" value="Genomic_DNA"/>
</dbReference>
<dbReference type="GO" id="GO:0009279">
    <property type="term" value="C:cell outer membrane"/>
    <property type="evidence" value="ECO:0007669"/>
    <property type="project" value="TreeGrafter"/>
</dbReference>
<reference evidence="2 3" key="1">
    <citation type="submission" date="2018-05" db="EMBL/GenBank/DDBJ databases">
        <title>Complete genome sequence of Arcticibacterium luteifluviistationis SM1504T, a cytophagaceae bacterium isolated from Arctic surface seawater.</title>
        <authorList>
            <person name="Li Y."/>
            <person name="Qin Q.-L."/>
        </authorList>
    </citation>
    <scope>NUCLEOTIDE SEQUENCE [LARGE SCALE GENOMIC DNA]</scope>
    <source>
        <strain evidence="2 3">SM1504</strain>
    </source>
</reference>
<sequence>MSTLSYAQVDSLAISQDTTSIRKSIIADSLVSAENNLETTVVYSAEDSTIMDVDGETIYLYGNGSVDYGDISLKADFIQISWGKSEVFAHGMPDSTKLVGEKVKGKPIFTQGADSYNTDTIRYNFTSRKAIIKGIVTQEGEGIIQGEKVKKDPKDNLYLVNAKYSTCDLAEPHFHIAAKKIKLVNKRSIISGPFNLVLAGIPLPIGFPFGFFPVPKKKEIGTSGFIMGSYGEEPNSRGYYFRDFGYYHAFNEYIGAKVLAQIYSKGSFGLGVQSQYTKKYKYSGNVNVQFTINKPTDELSLSETSRDFNVSWSHSPQNKRPDRSFSASVNLVSNGFSQNNVRLDAVDQYTSNTFGSSIQYSKDFGKLIRTSAALRINQNVSTKVLNGSSTYSLAVSQFNPFVPEKKQIGKWYESFRVGVSVNGGYTVSNQSSSRSTSYNEYNIAGVSNEPITTEEERRKLELEQLLSLTGLTDEERLVYQEELEALDNPVIEGLSNILNNGVFNTSYNVPISLPNIKIAKYINLTPSISYKGDFFTKELDYQFVNPGIGPQVVSLNDGRTVTVQGIDGYDSLSYSYDDLQNLTVLTDANGGGVVVIDTLNKPSFGQSYSFGTSLNTRVYGTYRFNGNGRMQAIRHTVSPSMSVSYTPNTDGQYAYKTIIRQDSVGTITEKYLPRFVNSTASTGSASANLSFGISNQLEAKMRSKSDTAQNEFEKVSLLDNFSINSSYNLMADEDLGEFALSNINLSANSSLFKGLIRLNMGGTIDPYKYVTDDLISSNLAGTRIPTFKWVKDNENPGLDVGDYLSSYNMSVNTTLNPKTFNKDKKSGKETDENVDPARAAMEKFVKANPMAYVDFSVPWSLTVAYTLNYSKQGLADARVTQALSFRGDFSLTQKWKFTYSTGWDFVYKAVTLTNVGMMRELHCWDMSFNWTPISGNTSRASNYSFDLRVRSSLLSDLKISRRRQYYDRGGF</sequence>
<dbReference type="InterPro" id="IPR050218">
    <property type="entry name" value="LptD"/>
</dbReference>
<gene>
    <name evidence="2" type="ORF">DJ013_14095</name>
</gene>
<dbReference type="InterPro" id="IPR045659">
    <property type="entry name" value="LptD_2"/>
</dbReference>
<dbReference type="PANTHER" id="PTHR30189:SF1">
    <property type="entry name" value="LPS-ASSEMBLY PROTEIN LPTD"/>
    <property type="match status" value="1"/>
</dbReference>
<evidence type="ECO:0000259" key="1">
    <source>
        <dbReference type="Pfam" id="PF19838"/>
    </source>
</evidence>
<name>A0A2Z4GDJ9_9BACT</name>
<evidence type="ECO:0000313" key="2">
    <source>
        <dbReference type="EMBL" id="AWV99234.1"/>
    </source>
</evidence>
<evidence type="ECO:0000313" key="3">
    <source>
        <dbReference type="Proteomes" id="UP000249873"/>
    </source>
</evidence>
<dbReference type="AlphaFoldDB" id="A0A2Z4GDJ9"/>
<dbReference type="Pfam" id="PF19838">
    <property type="entry name" value="LptD_2"/>
    <property type="match status" value="1"/>
</dbReference>
<keyword evidence="3" id="KW-1185">Reference proteome</keyword>
<accession>A0A2Z4GDJ9</accession>
<feature type="domain" description="LPS-assembly protein LptD central" evidence="1">
    <location>
        <begin position="189"/>
        <end position="767"/>
    </location>
</feature>
<dbReference type="OrthoDB" id="9802320at2"/>
<dbReference type="GO" id="GO:1990351">
    <property type="term" value="C:transporter complex"/>
    <property type="evidence" value="ECO:0007669"/>
    <property type="project" value="TreeGrafter"/>
</dbReference>
<dbReference type="RefSeq" id="WP_111372469.1">
    <property type="nucleotide sequence ID" value="NZ_CP029480.1"/>
</dbReference>
<organism evidence="2 3">
    <name type="scientific">Arcticibacterium luteifluviistationis</name>
    <dbReference type="NCBI Taxonomy" id="1784714"/>
    <lineage>
        <taxon>Bacteria</taxon>
        <taxon>Pseudomonadati</taxon>
        <taxon>Bacteroidota</taxon>
        <taxon>Cytophagia</taxon>
        <taxon>Cytophagales</taxon>
        <taxon>Leadbetterellaceae</taxon>
        <taxon>Arcticibacterium</taxon>
    </lineage>
</organism>
<protein>
    <submittedName>
        <fullName evidence="2">Organic solvent tolerance protein OstA</fullName>
    </submittedName>
</protein>
<dbReference type="Proteomes" id="UP000249873">
    <property type="component" value="Chromosome"/>
</dbReference>
<proteinExistence type="predicted"/>
<dbReference type="KEGG" id="als:DJ013_14095"/>